<sequence length="218" mass="25028">MTASCVELVAHAQRLEANLNVNFEHRRGSEQCIDMEAESHPNPPRPQRQAPEPRDETIDRITQLLTTIVQHQTHVPGITIERARRVGATSFDGYGDQDSAHAWLNDLKRVFGVMGCSDEQKFSFATFLLKDRMNEFFKLVQGSMTVDAYEKKFTELSSAAPHIVENEINRCKKFEEGLRHEIKTYVYAAEQTEYGKLVESALKVERNINEALRFDQQR</sequence>
<feature type="domain" description="Retrotransposon gag" evidence="1">
    <location>
        <begin position="130"/>
        <end position="180"/>
    </location>
</feature>
<name>A0ABQ8I4T1_9ROSI</name>
<evidence type="ECO:0000259" key="1">
    <source>
        <dbReference type="Pfam" id="PF03732"/>
    </source>
</evidence>
<evidence type="ECO:0000313" key="2">
    <source>
        <dbReference type="EMBL" id="KAH7571639.1"/>
    </source>
</evidence>
<reference evidence="2 3" key="1">
    <citation type="submission" date="2021-02" db="EMBL/GenBank/DDBJ databases">
        <title>Plant Genome Project.</title>
        <authorList>
            <person name="Zhang R.-G."/>
        </authorList>
    </citation>
    <scope>NUCLEOTIDE SEQUENCE [LARGE SCALE GENOMIC DNA]</scope>
    <source>
        <tissue evidence="2">Leaves</tissue>
    </source>
</reference>
<organism evidence="2 3">
    <name type="scientific">Xanthoceras sorbifolium</name>
    <dbReference type="NCBI Taxonomy" id="99658"/>
    <lineage>
        <taxon>Eukaryota</taxon>
        <taxon>Viridiplantae</taxon>
        <taxon>Streptophyta</taxon>
        <taxon>Embryophyta</taxon>
        <taxon>Tracheophyta</taxon>
        <taxon>Spermatophyta</taxon>
        <taxon>Magnoliopsida</taxon>
        <taxon>eudicotyledons</taxon>
        <taxon>Gunneridae</taxon>
        <taxon>Pentapetalae</taxon>
        <taxon>rosids</taxon>
        <taxon>malvids</taxon>
        <taxon>Sapindales</taxon>
        <taxon>Sapindaceae</taxon>
        <taxon>Xanthoceroideae</taxon>
        <taxon>Xanthoceras</taxon>
    </lineage>
</organism>
<protein>
    <recommendedName>
        <fullName evidence="1">Retrotransposon gag domain-containing protein</fullName>
    </recommendedName>
</protein>
<dbReference type="Pfam" id="PF03732">
    <property type="entry name" value="Retrotrans_gag"/>
    <property type="match status" value="1"/>
</dbReference>
<gene>
    <name evidence="2" type="ORF">JRO89_XS04G0108900</name>
</gene>
<dbReference type="Proteomes" id="UP000827721">
    <property type="component" value="Unassembled WGS sequence"/>
</dbReference>
<evidence type="ECO:0000313" key="3">
    <source>
        <dbReference type="Proteomes" id="UP000827721"/>
    </source>
</evidence>
<dbReference type="EMBL" id="JAFEMO010000004">
    <property type="protein sequence ID" value="KAH7571639.1"/>
    <property type="molecule type" value="Genomic_DNA"/>
</dbReference>
<accession>A0ABQ8I4T1</accession>
<dbReference type="InterPro" id="IPR005162">
    <property type="entry name" value="Retrotrans_gag_dom"/>
</dbReference>
<comment type="caution">
    <text evidence="2">The sequence shown here is derived from an EMBL/GenBank/DDBJ whole genome shotgun (WGS) entry which is preliminary data.</text>
</comment>
<proteinExistence type="predicted"/>
<keyword evidence="3" id="KW-1185">Reference proteome</keyword>